<accession>A0A396IMX9</accession>
<keyword evidence="4" id="KW-0456">Lyase</keyword>
<gene>
    <name evidence="4" type="ORF">MtrunA17_Chr3g0097081</name>
</gene>
<proteinExistence type="inferred from homology"/>
<dbReference type="AlphaFoldDB" id="A0A396IMX9"/>
<dbReference type="Pfam" id="PF16363">
    <property type="entry name" value="GDP_Man_Dehyd"/>
    <property type="match status" value="1"/>
</dbReference>
<sequence>MHFAAQTHVDNSYENSFEFTQTSFMELMSFRSLQVSKNQVKGFIHVSTDKFYGETDENAVVGNHEASQLLETNPYSAMKIGAEMLGTEFILLAMKGKNLSIHGDGSNHVRSYLYCEDVVEAFEIILHKGEVGHVYNIGTKKERKVIDVAKDICKLLSLDSDNHKALFKFLIYGGTWWIGGFLGNVWEKQGIELEYGIGYFEDRSELLVDIRTIKSTHVFNASGVIGELNVKWFEDHKSETIRPIVVGVLTLADVCRERVSFRSIMPLVVVILKTGQFPPIILFRTYAKVRSKNRGFKKCF</sequence>
<reference evidence="5" key="1">
    <citation type="journal article" date="2018" name="Nat. Plants">
        <title>Whole-genome landscape of Medicago truncatula symbiotic genes.</title>
        <authorList>
            <person name="Pecrix Y."/>
            <person name="Staton S.E."/>
            <person name="Sallet E."/>
            <person name="Lelandais-Briere C."/>
            <person name="Moreau S."/>
            <person name="Carrere S."/>
            <person name="Blein T."/>
            <person name="Jardinaud M.F."/>
            <person name="Latrasse D."/>
            <person name="Zouine M."/>
            <person name="Zahm M."/>
            <person name="Kreplak J."/>
            <person name="Mayjonade B."/>
            <person name="Satge C."/>
            <person name="Perez M."/>
            <person name="Cauet S."/>
            <person name="Marande W."/>
            <person name="Chantry-Darmon C."/>
            <person name="Lopez-Roques C."/>
            <person name="Bouchez O."/>
            <person name="Berard A."/>
            <person name="Debelle F."/>
            <person name="Munos S."/>
            <person name="Bendahmane A."/>
            <person name="Berges H."/>
            <person name="Niebel A."/>
            <person name="Buitink J."/>
            <person name="Frugier F."/>
            <person name="Benhamed M."/>
            <person name="Crespi M."/>
            <person name="Gouzy J."/>
            <person name="Gamas P."/>
        </authorList>
    </citation>
    <scope>NUCLEOTIDE SEQUENCE [LARGE SCALE GENOMIC DNA]</scope>
    <source>
        <strain evidence="5">cv. Jemalong A17</strain>
    </source>
</reference>
<feature type="domain" description="NAD-dependent epimerase/dehydratase" evidence="2">
    <location>
        <begin position="88"/>
        <end position="138"/>
    </location>
</feature>
<dbReference type="Gramene" id="rna15044">
    <property type="protein sequence ID" value="RHN66922.1"/>
    <property type="gene ID" value="gene15044"/>
</dbReference>
<comment type="caution">
    <text evidence="4">The sequence shown here is derived from an EMBL/GenBank/DDBJ whole genome shotgun (WGS) entry which is preliminary data.</text>
</comment>
<name>A0A396IMX9_MEDTR</name>
<organism evidence="4 5">
    <name type="scientific">Medicago truncatula</name>
    <name type="common">Barrel medic</name>
    <name type="synonym">Medicago tribuloides</name>
    <dbReference type="NCBI Taxonomy" id="3880"/>
    <lineage>
        <taxon>Eukaryota</taxon>
        <taxon>Viridiplantae</taxon>
        <taxon>Streptophyta</taxon>
        <taxon>Embryophyta</taxon>
        <taxon>Tracheophyta</taxon>
        <taxon>Spermatophyta</taxon>
        <taxon>Magnoliopsida</taxon>
        <taxon>eudicotyledons</taxon>
        <taxon>Gunneridae</taxon>
        <taxon>Pentapetalae</taxon>
        <taxon>rosids</taxon>
        <taxon>fabids</taxon>
        <taxon>Fabales</taxon>
        <taxon>Fabaceae</taxon>
        <taxon>Papilionoideae</taxon>
        <taxon>50 kb inversion clade</taxon>
        <taxon>NPAAA clade</taxon>
        <taxon>Hologalegina</taxon>
        <taxon>IRL clade</taxon>
        <taxon>Trifolieae</taxon>
        <taxon>Medicago</taxon>
    </lineage>
</organism>
<evidence type="ECO:0000313" key="5">
    <source>
        <dbReference type="Proteomes" id="UP000265566"/>
    </source>
</evidence>
<comment type="similarity">
    <text evidence="1">Belongs to the NAD(P)-dependent epimerase/dehydratase family.</text>
</comment>
<dbReference type="Proteomes" id="UP000265566">
    <property type="component" value="Chromosome 3"/>
</dbReference>
<evidence type="ECO:0000256" key="1">
    <source>
        <dbReference type="ARBA" id="ARBA00007637"/>
    </source>
</evidence>
<dbReference type="Gene3D" id="3.40.50.720">
    <property type="entry name" value="NAD(P)-binding Rossmann-like Domain"/>
    <property type="match status" value="3"/>
</dbReference>
<dbReference type="Gene3D" id="3.90.25.10">
    <property type="entry name" value="UDP-galactose 4-epimerase, domain 1"/>
    <property type="match status" value="1"/>
</dbReference>
<dbReference type="GO" id="GO:0050377">
    <property type="term" value="F:UDP-glucose 4,6-dehydratase activity"/>
    <property type="evidence" value="ECO:0007669"/>
    <property type="project" value="UniProtKB-EC"/>
</dbReference>
<feature type="domain" description="NAD(P)-binding" evidence="3">
    <location>
        <begin position="1"/>
        <end position="87"/>
    </location>
</feature>
<dbReference type="PANTHER" id="PTHR43000">
    <property type="entry name" value="DTDP-D-GLUCOSE 4,6-DEHYDRATASE-RELATED"/>
    <property type="match status" value="1"/>
</dbReference>
<dbReference type="InterPro" id="IPR001509">
    <property type="entry name" value="Epimerase_deHydtase"/>
</dbReference>
<dbReference type="SUPFAM" id="SSF51735">
    <property type="entry name" value="NAD(P)-binding Rossmann-fold domains"/>
    <property type="match status" value="1"/>
</dbReference>
<protein>
    <submittedName>
        <fullName evidence="4">Putative UDP-glucose 4,6-dehydratase</fullName>
        <ecNumber evidence="4">4.2.1.76</ecNumber>
    </submittedName>
</protein>
<dbReference type="EC" id="4.2.1.76" evidence="4"/>
<dbReference type="InterPro" id="IPR036291">
    <property type="entry name" value="NAD(P)-bd_dom_sf"/>
</dbReference>
<evidence type="ECO:0000259" key="3">
    <source>
        <dbReference type="Pfam" id="PF16363"/>
    </source>
</evidence>
<dbReference type="InterPro" id="IPR016040">
    <property type="entry name" value="NAD(P)-bd_dom"/>
</dbReference>
<evidence type="ECO:0000313" key="4">
    <source>
        <dbReference type="EMBL" id="RHN66922.1"/>
    </source>
</evidence>
<dbReference type="EMBL" id="PSQE01000003">
    <property type="protein sequence ID" value="RHN66922.1"/>
    <property type="molecule type" value="Genomic_DNA"/>
</dbReference>
<dbReference type="Pfam" id="PF01370">
    <property type="entry name" value="Epimerase"/>
    <property type="match status" value="1"/>
</dbReference>
<evidence type="ECO:0000259" key="2">
    <source>
        <dbReference type="Pfam" id="PF01370"/>
    </source>
</evidence>